<name>A0A919G407_9MICO</name>
<proteinExistence type="predicted"/>
<dbReference type="EMBL" id="BNAS01000006">
    <property type="protein sequence ID" value="GHH77279.1"/>
    <property type="molecule type" value="Genomic_DNA"/>
</dbReference>
<accession>A0A919G407</accession>
<reference evidence="1" key="2">
    <citation type="submission" date="2020-09" db="EMBL/GenBank/DDBJ databases">
        <authorList>
            <person name="Sun Q."/>
            <person name="Zhou Y."/>
        </authorList>
    </citation>
    <scope>NUCLEOTIDE SEQUENCE</scope>
    <source>
        <strain evidence="1">CGMCC 4.7398</strain>
    </source>
</reference>
<comment type="caution">
    <text evidence="1">The sequence shown here is derived from an EMBL/GenBank/DDBJ whole genome shotgun (WGS) entry which is preliminary data.</text>
</comment>
<gene>
    <name evidence="1" type="ORF">GCM10017772_37860</name>
</gene>
<evidence type="ECO:0000313" key="1">
    <source>
        <dbReference type="EMBL" id="GHH77279.1"/>
    </source>
</evidence>
<keyword evidence="2" id="KW-1185">Reference proteome</keyword>
<organism evidence="1 2">
    <name type="scientific">Promicromonospora soli</name>
    <dbReference type="NCBI Taxonomy" id="2035533"/>
    <lineage>
        <taxon>Bacteria</taxon>
        <taxon>Bacillati</taxon>
        <taxon>Actinomycetota</taxon>
        <taxon>Actinomycetes</taxon>
        <taxon>Micrococcales</taxon>
        <taxon>Promicromonosporaceae</taxon>
        <taxon>Promicromonospora</taxon>
    </lineage>
</organism>
<dbReference type="AlphaFoldDB" id="A0A919G407"/>
<sequence>MRVSTTVTVDEVRQLLGSGWQRRPLVMGTRFAMAVPGNEIQADVVAAMATSAGGLTAPPLAAVSALLAGGDASDAMQTYAEWIADPMRRDGSYEFVAAAIAHLGGTPPGVAPPAAIAEFRSLYQCADELRHAFRTAREGLALP</sequence>
<evidence type="ECO:0000313" key="2">
    <source>
        <dbReference type="Proteomes" id="UP000627369"/>
    </source>
</evidence>
<dbReference type="Proteomes" id="UP000627369">
    <property type="component" value="Unassembled WGS sequence"/>
</dbReference>
<reference evidence="1" key="1">
    <citation type="journal article" date="2014" name="Int. J. Syst. Evol. Microbiol.">
        <title>Complete genome sequence of Corynebacterium casei LMG S-19264T (=DSM 44701T), isolated from a smear-ripened cheese.</title>
        <authorList>
            <consortium name="US DOE Joint Genome Institute (JGI-PGF)"/>
            <person name="Walter F."/>
            <person name="Albersmeier A."/>
            <person name="Kalinowski J."/>
            <person name="Ruckert C."/>
        </authorList>
    </citation>
    <scope>NUCLEOTIDE SEQUENCE</scope>
    <source>
        <strain evidence="1">CGMCC 4.7398</strain>
    </source>
</reference>
<protein>
    <submittedName>
        <fullName evidence="1">Uncharacterized protein</fullName>
    </submittedName>
</protein>